<dbReference type="PANTHER" id="PTHR36985">
    <property type="entry name" value="TRANSLOCATION AND ASSEMBLY MODULE SUBUNIT TAMB"/>
    <property type="match status" value="1"/>
</dbReference>
<dbReference type="Pfam" id="PF04357">
    <property type="entry name" value="TamB"/>
    <property type="match status" value="1"/>
</dbReference>
<dbReference type="GO" id="GO:0005886">
    <property type="term" value="C:plasma membrane"/>
    <property type="evidence" value="ECO:0007669"/>
    <property type="project" value="InterPro"/>
</dbReference>
<evidence type="ECO:0000313" key="6">
    <source>
        <dbReference type="EMBL" id="EJX04923.1"/>
    </source>
</evidence>
<feature type="domain" description="Translocation and assembly module TamB C-terminal" evidence="5">
    <location>
        <begin position="19"/>
        <end position="412"/>
    </location>
</feature>
<evidence type="ECO:0000256" key="2">
    <source>
        <dbReference type="ARBA" id="ARBA00022692"/>
    </source>
</evidence>
<organism evidence="6">
    <name type="scientific">gut metagenome</name>
    <dbReference type="NCBI Taxonomy" id="749906"/>
    <lineage>
        <taxon>unclassified sequences</taxon>
        <taxon>metagenomes</taxon>
        <taxon>organismal metagenomes</taxon>
    </lineage>
</organism>
<evidence type="ECO:0000256" key="1">
    <source>
        <dbReference type="ARBA" id="ARBA00004167"/>
    </source>
</evidence>
<keyword evidence="2" id="KW-0812">Transmembrane</keyword>
<dbReference type="InterPro" id="IPR007452">
    <property type="entry name" value="TamB_C"/>
</dbReference>
<protein>
    <submittedName>
        <fullName evidence="6">Protein containing DUF490</fullName>
    </submittedName>
</protein>
<sequence>MEIKDSRILFDRYNLYSTGKEPLVLNGEFDMSNFDRMKMDFTMRAQNFELINTRKKAQSMVFGKVYANFLGSLKGTTDNLFVRGKLEVLDRTDMTYILKDSPLSVDNRLHDLVEFVNFKDTTKVKQTRPVPEGSFDMTLGISVSDAARFHCDLSEDGQSYVDLEGGGDLTLRMTQQGEMRMTGRFTTNSGEMKYALPVIPLKTFHLVQGSYVEFTGDVMNPTLNIAAKERTKAVVTENDKPRSVAFDVGVAITKPLNEMGLEFTIEAPEDLAIQNQLASMSAEQRGKAAVTMMATGMYMTDETMMSGSGFKANNALNAFLQSEIQNIAGSALKTIDINLGVESGTTATGTSTTDYSFQFAKRFWGNRISVIIGGKVSTGADAQNSAESFINNVSVEYRLDKSATRYVKVFYDRDSQDPLEGLLTKTGAGLVLRRKTDRLGELFILPYQEEKG</sequence>
<keyword evidence="4" id="KW-0472">Membrane</keyword>
<reference evidence="6" key="1">
    <citation type="journal article" date="2012" name="PLoS ONE">
        <title>Gene sets for utilization of primary and secondary nutrition supplies in the distal gut of endangered iberian lynx.</title>
        <authorList>
            <person name="Alcaide M."/>
            <person name="Messina E."/>
            <person name="Richter M."/>
            <person name="Bargiela R."/>
            <person name="Peplies J."/>
            <person name="Huws S.A."/>
            <person name="Newbold C.J."/>
            <person name="Golyshin P.N."/>
            <person name="Simon M.A."/>
            <person name="Lopez G."/>
            <person name="Yakimov M.M."/>
            <person name="Ferrer M."/>
        </authorList>
    </citation>
    <scope>NUCLEOTIDE SEQUENCE</scope>
</reference>
<dbReference type="AlphaFoldDB" id="J9GQZ5"/>
<evidence type="ECO:0000256" key="4">
    <source>
        <dbReference type="ARBA" id="ARBA00023136"/>
    </source>
</evidence>
<proteinExistence type="predicted"/>
<dbReference type="EMBL" id="AMCI01001644">
    <property type="protein sequence ID" value="EJX04923.1"/>
    <property type="molecule type" value="Genomic_DNA"/>
</dbReference>
<evidence type="ECO:0000256" key="3">
    <source>
        <dbReference type="ARBA" id="ARBA00022989"/>
    </source>
</evidence>
<accession>J9GQZ5</accession>
<name>J9GQZ5_9ZZZZ</name>
<comment type="subcellular location">
    <subcellularLocation>
        <location evidence="1">Membrane</location>
        <topology evidence="1">Single-pass membrane protein</topology>
    </subcellularLocation>
</comment>
<comment type="caution">
    <text evidence="6">The sequence shown here is derived from an EMBL/GenBank/DDBJ whole genome shotgun (WGS) entry which is preliminary data.</text>
</comment>
<keyword evidence="3" id="KW-1133">Transmembrane helix</keyword>
<gene>
    <name evidence="6" type="ORF">EVA_06969</name>
</gene>
<evidence type="ECO:0000259" key="5">
    <source>
        <dbReference type="Pfam" id="PF04357"/>
    </source>
</evidence>
<dbReference type="PANTHER" id="PTHR36985:SF1">
    <property type="entry name" value="TRANSLOCATION AND ASSEMBLY MODULE SUBUNIT TAMB"/>
    <property type="match status" value="1"/>
</dbReference>
<dbReference type="GO" id="GO:0009306">
    <property type="term" value="P:protein secretion"/>
    <property type="evidence" value="ECO:0007669"/>
    <property type="project" value="InterPro"/>
</dbReference>